<evidence type="ECO:0000313" key="2">
    <source>
        <dbReference type="EMBL" id="AFL86193.1"/>
    </source>
</evidence>
<reference evidence="3" key="1">
    <citation type="submission" date="2012-06" db="EMBL/GenBank/DDBJ databases">
        <title>The complete genome of Belliella baltica DSM 15883.</title>
        <authorList>
            <person name="Lucas S."/>
            <person name="Copeland A."/>
            <person name="Lapidus A."/>
            <person name="Goodwin L."/>
            <person name="Pitluck S."/>
            <person name="Peters L."/>
            <person name="Mikhailova N."/>
            <person name="Davenport K."/>
            <person name="Kyrpides N."/>
            <person name="Mavromatis K."/>
            <person name="Pagani I."/>
            <person name="Ivanova N."/>
            <person name="Ovchinnikova G."/>
            <person name="Zeytun A."/>
            <person name="Detter J.C."/>
            <person name="Han C."/>
            <person name="Land M."/>
            <person name="Hauser L."/>
            <person name="Markowitz V."/>
            <person name="Cheng J.-F."/>
            <person name="Hugenholtz P."/>
            <person name="Woyke T."/>
            <person name="Wu D."/>
            <person name="Tindall B."/>
            <person name="Pomrenke H."/>
            <person name="Brambilla E."/>
            <person name="Klenk H.-P."/>
            <person name="Eisen J.A."/>
        </authorList>
    </citation>
    <scope>NUCLEOTIDE SEQUENCE [LARGE SCALE GENOMIC DNA]</scope>
    <source>
        <strain evidence="3">DSM 15883 / CIP 108006 / LMG 21964 / BA134</strain>
    </source>
</reference>
<keyword evidence="3" id="KW-1185">Reference proteome</keyword>
<dbReference type="HOGENOM" id="CLU_1851834_0_0_10"/>
<keyword evidence="1" id="KW-1133">Transmembrane helix</keyword>
<dbReference type="EMBL" id="CP003281">
    <property type="protein sequence ID" value="AFL86193.1"/>
    <property type="molecule type" value="Genomic_DNA"/>
</dbReference>
<dbReference type="PATRIC" id="fig|866536.3.peg.3831"/>
<dbReference type="AlphaFoldDB" id="I3ZAC5"/>
<proteinExistence type="predicted"/>
<dbReference type="KEGG" id="bbd:Belba_3705"/>
<name>I3ZAC5_BELBD</name>
<feature type="transmembrane region" description="Helical" evidence="1">
    <location>
        <begin position="41"/>
        <end position="59"/>
    </location>
</feature>
<evidence type="ECO:0000313" key="3">
    <source>
        <dbReference type="Proteomes" id="UP000006050"/>
    </source>
</evidence>
<dbReference type="Proteomes" id="UP000006050">
    <property type="component" value="Chromosome"/>
</dbReference>
<feature type="transmembrane region" description="Helical" evidence="1">
    <location>
        <begin position="12"/>
        <end position="29"/>
    </location>
</feature>
<gene>
    <name evidence="2" type="ordered locus">Belba_3705</name>
</gene>
<dbReference type="RefSeq" id="WP_014774127.1">
    <property type="nucleotide sequence ID" value="NC_018010.1"/>
</dbReference>
<evidence type="ECO:0000256" key="1">
    <source>
        <dbReference type="SAM" id="Phobius"/>
    </source>
</evidence>
<keyword evidence="1" id="KW-0472">Membrane</keyword>
<dbReference type="STRING" id="866536.Belba_3705"/>
<dbReference type="OrthoDB" id="981130at2"/>
<organism evidence="2 3">
    <name type="scientific">Belliella baltica (strain DSM 15883 / CIP 108006 / LMG 21964 / BA134)</name>
    <dbReference type="NCBI Taxonomy" id="866536"/>
    <lineage>
        <taxon>Bacteria</taxon>
        <taxon>Pseudomonadati</taxon>
        <taxon>Bacteroidota</taxon>
        <taxon>Cytophagia</taxon>
        <taxon>Cytophagales</taxon>
        <taxon>Cyclobacteriaceae</taxon>
        <taxon>Belliella</taxon>
    </lineage>
</organism>
<sequence>MIHCRPKKNTYFSLSLVLLILISGLIYILNDFANTRSFGLIFYLISASLITVVILMLLVKMMAGYKFISAGKEKIITRLPLRGQTKTYDLSEILAWDEEKVMANKKEFKQLTVAFADKMSFTMSNHEHLNYEDFVQYLIKKAGKKRVKSR</sequence>
<dbReference type="eggNOG" id="ENOG5033HCU">
    <property type="taxonomic scope" value="Bacteria"/>
</dbReference>
<protein>
    <submittedName>
        <fullName evidence="2">Uncharacterized protein</fullName>
    </submittedName>
</protein>
<accession>I3ZAC5</accession>
<keyword evidence="1" id="KW-0812">Transmembrane</keyword>